<organism evidence="9 10">
    <name type="scientific">Gonium pectorale</name>
    <name type="common">Green alga</name>
    <dbReference type="NCBI Taxonomy" id="33097"/>
    <lineage>
        <taxon>Eukaryota</taxon>
        <taxon>Viridiplantae</taxon>
        <taxon>Chlorophyta</taxon>
        <taxon>core chlorophytes</taxon>
        <taxon>Chlorophyceae</taxon>
        <taxon>CS clade</taxon>
        <taxon>Chlamydomonadales</taxon>
        <taxon>Volvocaceae</taxon>
        <taxon>Gonium</taxon>
    </lineage>
</organism>
<dbReference type="InterPro" id="IPR006202">
    <property type="entry name" value="Neur_chan_lig-bd"/>
</dbReference>
<feature type="transmembrane region" description="Helical" evidence="6">
    <location>
        <begin position="245"/>
        <end position="264"/>
    </location>
</feature>
<evidence type="ECO:0000259" key="8">
    <source>
        <dbReference type="Pfam" id="PF02932"/>
    </source>
</evidence>
<comment type="caution">
    <text evidence="9">The sequence shown here is derived from an EMBL/GenBank/DDBJ whole genome shotgun (WGS) entry which is preliminary data.</text>
</comment>
<feature type="region of interest" description="Disordered" evidence="5">
    <location>
        <begin position="963"/>
        <end position="1080"/>
    </location>
</feature>
<evidence type="ECO:0000256" key="3">
    <source>
        <dbReference type="ARBA" id="ARBA00022989"/>
    </source>
</evidence>
<evidence type="ECO:0000256" key="1">
    <source>
        <dbReference type="ARBA" id="ARBA00004141"/>
    </source>
</evidence>
<dbReference type="InterPro" id="IPR036719">
    <property type="entry name" value="Neuro-gated_channel_TM_sf"/>
</dbReference>
<name>A0A150GA49_GONPE</name>
<evidence type="ECO:0000256" key="4">
    <source>
        <dbReference type="ARBA" id="ARBA00023136"/>
    </source>
</evidence>
<feature type="region of interest" description="Disordered" evidence="5">
    <location>
        <begin position="830"/>
        <end position="858"/>
    </location>
</feature>
<feature type="transmembrane region" description="Helical" evidence="6">
    <location>
        <begin position="217"/>
        <end position="239"/>
    </location>
</feature>
<feature type="region of interest" description="Disordered" evidence="5">
    <location>
        <begin position="772"/>
        <end position="818"/>
    </location>
</feature>
<evidence type="ECO:0000256" key="6">
    <source>
        <dbReference type="SAM" id="Phobius"/>
    </source>
</evidence>
<keyword evidence="10" id="KW-1185">Reference proteome</keyword>
<dbReference type="CDD" id="cd19051">
    <property type="entry name" value="LGIC_TM_cation"/>
    <property type="match status" value="1"/>
</dbReference>
<feature type="transmembrane region" description="Helical" evidence="6">
    <location>
        <begin position="276"/>
        <end position="297"/>
    </location>
</feature>
<feature type="domain" description="Neurotransmitter-gated ion-channel ligand-binding" evidence="7">
    <location>
        <begin position="2"/>
        <end position="212"/>
    </location>
</feature>
<evidence type="ECO:0000256" key="2">
    <source>
        <dbReference type="ARBA" id="ARBA00022692"/>
    </source>
</evidence>
<dbReference type="GO" id="GO:0016020">
    <property type="term" value="C:membrane"/>
    <property type="evidence" value="ECO:0007669"/>
    <property type="project" value="UniProtKB-SubCell"/>
</dbReference>
<dbReference type="Pfam" id="PF02931">
    <property type="entry name" value="Neur_chan_LBD"/>
    <property type="match status" value="1"/>
</dbReference>
<feature type="region of interest" description="Disordered" evidence="5">
    <location>
        <begin position="1170"/>
        <end position="1202"/>
    </location>
</feature>
<sequence>MDYDKNSFPPTDDGGPVRVEINVALHKIVSINLQEGSMDLNVWLRLHWKDPRLAWNATEWGVDRLYVLNQELRYMDIWFPDVTLWNSAYDIATTLGAQAPIVRSSGDIFWGRNGLLRVTCNFKGLAAFPWGAVKCLMEFGTWSHGPLHVVVDEAPQGGATIAGNSLTDMRGAEAVEWKFRSVRAWLHRYPAYPCCPDESNWPVLLVDMELHRTQTLFALKILVPQVILALVGFMTFWLSPECGERLAVAVTIPLALAVYDLLVYSTLPASDDISCIGAIGLLGFLFAVLTLAINGAVIQLYHYREPRWWMGSGTIWAIWLRFRQQQVWGLLLEVLDKLETELIKQHLKDSQAAKKERQAHAPRQRRRSFVADLLSRGGPDEDAEVAAVRKATELLEDMAVAEAPTLRASLTGRPSVKGGALSRLQLAPSAYQDRPSAPARLTSVTALQGHNLNSIRSGSINASGLPTAFAVGLQGSGRATSPRAGDPVLSTAERPPSSGPVPPSRACSSPIAADDAAGPAQLVFRNPGEDASWRRTPQLVSVSAAAAAAADASAASPGNLARPASKGRNPGGAPQALSRAPTGGSASTDTSPTMHFTNPAFDFDDESRRAPGGSAITAAAAAADDSSRPQSPVALSYASRQASGTVSDGKAMASETAAISSTTAVAAAASATETSGALSSARDATAASQHMASTEVYHRNLARGGGDRSIEMAIHLSNLGEALTSDDDTSGMIRSAIGGGTDSSSNIVERAASALAPPARLALVLPLPPPAPLPPPPPPPPPPRGSLRPLSVPLPLPPPPPAPLPPPPAPLPPAPGPLPVSLVLQSSLYASGGGASADRPPRAGHGSPLPRTGTRSVSPPLAASAYAVAEAADSAGSNTWASFSMPGYRGDGPAATAAAEGMLRGRSSLEFSVGGGAAGVYPSAPSASLLRSTPSRLGRERLLSASGAGAGVGLPFRGSAGLEGPTTVGGAFPTAEATSRRSKRKPRLSSLVLTHSRSSGAHGASGHGRSASGASLRELLHGGSSRADAHGDAFNDGYGGYDEDDEDDTHSVTSTATARGGAGGDGGSLSLTGMRERSRHDMRRAASSRAFLLQMQIQDSATAAAAAAARRSPAYPTSGGDEEPLVVERINIGMSSGGALAPSAPTSAGVRRILPPKAAAAVEAAALRRVGSDGRREAPIPGGGPDREPTAGGVRRSATAAASVAVRMAPSPLRHAASGDTEASQAGQPAAAVAFAGDGRHSPRNRETMAQLQDSGLDLDLDIDLTGGLGADVVFAAPGRPYNYEREASNGPKRFGTERLPTQRMATERFATERAATAERLGTERATMQRVGVDRAATEGFAAARAATEGQLGLDSARHDRLGWEADAAPWAQREPEGYGLPPDYETDPEQELTLDAVLHVESPELLECYLQMILDNPSPELLAVRERVANAVHVFGMEWAGPEPHGGPDPALTARRESLYPGGPRPSRRGVVRGGRRVGGMNSSVGAKADFHRMIGDEYNAKWRLLSAFIDANCRYLMPALYTVSFTLILWIKVWDNHELRGGPSPERSAAGSQEV</sequence>
<comment type="subcellular location">
    <subcellularLocation>
        <location evidence="1">Membrane</location>
        <topology evidence="1">Multi-pass membrane protein</topology>
    </subcellularLocation>
</comment>
<feature type="compositionally biased region" description="Low complexity" evidence="5">
    <location>
        <begin position="1190"/>
        <end position="1202"/>
    </location>
</feature>
<feature type="domain" description="Neurotransmitter-gated ion-channel transmembrane" evidence="8">
    <location>
        <begin position="221"/>
        <end position="307"/>
    </location>
</feature>
<dbReference type="InterPro" id="IPR038050">
    <property type="entry name" value="Neuro_actylchol_rec"/>
</dbReference>
<keyword evidence="2 6" id="KW-0812">Transmembrane</keyword>
<feature type="compositionally biased region" description="Low complexity" evidence="5">
    <location>
        <begin position="988"/>
        <end position="1015"/>
    </location>
</feature>
<feature type="region of interest" description="Disordered" evidence="5">
    <location>
        <begin position="552"/>
        <end position="646"/>
    </location>
</feature>
<dbReference type="CDD" id="cd18989">
    <property type="entry name" value="LGIC_ECD_cation"/>
    <property type="match status" value="1"/>
</dbReference>
<dbReference type="Gene3D" id="1.20.58.390">
    <property type="entry name" value="Neurotransmitter-gated ion-channel transmembrane domain"/>
    <property type="match status" value="1"/>
</dbReference>
<dbReference type="GO" id="GO:0005230">
    <property type="term" value="F:extracellular ligand-gated monoatomic ion channel activity"/>
    <property type="evidence" value="ECO:0007669"/>
    <property type="project" value="InterPro"/>
</dbReference>
<proteinExistence type="predicted"/>
<dbReference type="Proteomes" id="UP000075714">
    <property type="component" value="Unassembled WGS sequence"/>
</dbReference>
<evidence type="ECO:0000256" key="5">
    <source>
        <dbReference type="SAM" id="MobiDB-lite"/>
    </source>
</evidence>
<evidence type="ECO:0000313" key="9">
    <source>
        <dbReference type="EMBL" id="KXZ46220.1"/>
    </source>
</evidence>
<evidence type="ECO:0000259" key="7">
    <source>
        <dbReference type="Pfam" id="PF02931"/>
    </source>
</evidence>
<dbReference type="InterPro" id="IPR006029">
    <property type="entry name" value="Neurotrans-gated_channel_TM"/>
</dbReference>
<dbReference type="EMBL" id="LSYV01000047">
    <property type="protein sequence ID" value="KXZ46220.1"/>
    <property type="molecule type" value="Genomic_DNA"/>
</dbReference>
<dbReference type="Gene3D" id="2.70.170.10">
    <property type="entry name" value="Neurotransmitter-gated ion-channel ligand-binding domain"/>
    <property type="match status" value="1"/>
</dbReference>
<evidence type="ECO:0000313" key="10">
    <source>
        <dbReference type="Proteomes" id="UP000075714"/>
    </source>
</evidence>
<dbReference type="GO" id="GO:0004888">
    <property type="term" value="F:transmembrane signaling receptor activity"/>
    <property type="evidence" value="ECO:0007669"/>
    <property type="project" value="InterPro"/>
</dbReference>
<keyword evidence="4 6" id="KW-0472">Membrane</keyword>
<protein>
    <submittedName>
        <fullName evidence="9">Uncharacterized protein</fullName>
    </submittedName>
</protein>
<reference evidence="10" key="1">
    <citation type="journal article" date="2016" name="Nat. Commun.">
        <title>The Gonium pectorale genome demonstrates co-option of cell cycle regulation during the evolution of multicellularity.</title>
        <authorList>
            <person name="Hanschen E.R."/>
            <person name="Marriage T.N."/>
            <person name="Ferris P.J."/>
            <person name="Hamaji T."/>
            <person name="Toyoda A."/>
            <person name="Fujiyama A."/>
            <person name="Neme R."/>
            <person name="Noguchi H."/>
            <person name="Minakuchi Y."/>
            <person name="Suzuki M."/>
            <person name="Kawai-Toyooka H."/>
            <person name="Smith D.R."/>
            <person name="Sparks H."/>
            <person name="Anderson J."/>
            <person name="Bakaric R."/>
            <person name="Luria V."/>
            <person name="Karger A."/>
            <person name="Kirschner M.W."/>
            <person name="Durand P.M."/>
            <person name="Michod R.E."/>
            <person name="Nozaki H."/>
            <person name="Olson B.J."/>
        </authorList>
    </citation>
    <scope>NUCLEOTIDE SEQUENCE [LARGE SCALE GENOMIC DNA]</scope>
    <source>
        <strain evidence="10">NIES-2863</strain>
    </source>
</reference>
<accession>A0A150GA49</accession>
<dbReference type="OrthoDB" id="5975154at2759"/>
<dbReference type="Pfam" id="PF02932">
    <property type="entry name" value="Neur_chan_memb"/>
    <property type="match status" value="1"/>
</dbReference>
<feature type="region of interest" description="Disordered" evidence="5">
    <location>
        <begin position="476"/>
        <end position="512"/>
    </location>
</feature>
<dbReference type="PANTHER" id="PTHR18945">
    <property type="entry name" value="NEUROTRANSMITTER GATED ION CHANNEL"/>
    <property type="match status" value="1"/>
</dbReference>
<feature type="compositionally biased region" description="Pro residues" evidence="5">
    <location>
        <begin position="792"/>
        <end position="818"/>
    </location>
</feature>
<dbReference type="SUPFAM" id="SSF63712">
    <property type="entry name" value="Nicotinic receptor ligand binding domain-like"/>
    <property type="match status" value="1"/>
</dbReference>
<dbReference type="InterPro" id="IPR006201">
    <property type="entry name" value="Neur_channel"/>
</dbReference>
<keyword evidence="3 6" id="KW-1133">Transmembrane helix</keyword>
<feature type="compositionally biased region" description="Polar residues" evidence="5">
    <location>
        <begin position="584"/>
        <end position="596"/>
    </location>
</feature>
<dbReference type="SUPFAM" id="SSF90112">
    <property type="entry name" value="Neurotransmitter-gated ion-channel transmembrane pore"/>
    <property type="match status" value="1"/>
</dbReference>
<gene>
    <name evidence="9" type="ORF">GPECTOR_46g289</name>
</gene>
<feature type="compositionally biased region" description="Pro residues" evidence="5">
    <location>
        <begin position="772"/>
        <end position="784"/>
    </location>
</feature>
<dbReference type="InterPro" id="IPR036734">
    <property type="entry name" value="Neur_chan_lig-bd_sf"/>
</dbReference>